<evidence type="ECO:0000259" key="1">
    <source>
        <dbReference type="Pfam" id="PF13577"/>
    </source>
</evidence>
<dbReference type="Gene3D" id="3.10.450.50">
    <property type="match status" value="1"/>
</dbReference>
<feature type="domain" description="SnoaL-like" evidence="1">
    <location>
        <begin position="6"/>
        <end position="126"/>
    </location>
</feature>
<evidence type="ECO:0000313" key="3">
    <source>
        <dbReference type="Proteomes" id="UP000572051"/>
    </source>
</evidence>
<dbReference type="SUPFAM" id="SSF54427">
    <property type="entry name" value="NTF2-like"/>
    <property type="match status" value="1"/>
</dbReference>
<protein>
    <submittedName>
        <fullName evidence="2">Actinorhodin biosynthesis protein ActVIA</fullName>
    </submittedName>
</protein>
<reference evidence="2 3" key="1">
    <citation type="submission" date="2020-07" db="EMBL/GenBank/DDBJ databases">
        <title>Sequencing the genomes of 1000 actinobacteria strains.</title>
        <authorList>
            <person name="Klenk H.-P."/>
        </authorList>
    </citation>
    <scope>NUCLEOTIDE SEQUENCE [LARGE SCALE GENOMIC DNA]</scope>
    <source>
        <strain evidence="2 3">DSM 44442</strain>
    </source>
</reference>
<proteinExistence type="predicted"/>
<organism evidence="2 3">
    <name type="scientific">Nocardiopsis aegyptia</name>
    <dbReference type="NCBI Taxonomy" id="220378"/>
    <lineage>
        <taxon>Bacteria</taxon>
        <taxon>Bacillati</taxon>
        <taxon>Actinomycetota</taxon>
        <taxon>Actinomycetes</taxon>
        <taxon>Streptosporangiales</taxon>
        <taxon>Nocardiopsidaceae</taxon>
        <taxon>Nocardiopsis</taxon>
    </lineage>
</organism>
<dbReference type="AlphaFoldDB" id="A0A7Z0JBA1"/>
<keyword evidence="3" id="KW-1185">Reference proteome</keyword>
<sequence length="144" mass="16018">MTYPHAALYAEVQHFYARQMSLLDAVKLEGYAGTFTEDAEFGHTPGREPARTRAGIVRDLVAFHRKFEDDPQQRRHMFTMVDIDPQDDGSVVSTCYALITTTRPGQAPEVVRTCVVHDVLVRGEDGGLLNRSRHVDHDGHGAAA</sequence>
<comment type="caution">
    <text evidence="2">The sequence shown here is derived from an EMBL/GenBank/DDBJ whole genome shotgun (WGS) entry which is preliminary data.</text>
</comment>
<dbReference type="EMBL" id="JACCFS010000001">
    <property type="protein sequence ID" value="NYJ36123.1"/>
    <property type="molecule type" value="Genomic_DNA"/>
</dbReference>
<gene>
    <name evidence="2" type="ORF">HNR10_004004</name>
</gene>
<accession>A0A7Z0JBA1</accession>
<dbReference type="Pfam" id="PF13577">
    <property type="entry name" value="SnoaL_4"/>
    <property type="match status" value="1"/>
</dbReference>
<dbReference type="InterPro" id="IPR032710">
    <property type="entry name" value="NTF2-like_dom_sf"/>
</dbReference>
<dbReference type="Proteomes" id="UP000572051">
    <property type="component" value="Unassembled WGS sequence"/>
</dbReference>
<name>A0A7Z0JBA1_9ACTN</name>
<dbReference type="InterPro" id="IPR037401">
    <property type="entry name" value="SnoaL-like"/>
</dbReference>
<dbReference type="RefSeq" id="WP_179825818.1">
    <property type="nucleotide sequence ID" value="NZ_JACCFS010000001.1"/>
</dbReference>
<evidence type="ECO:0000313" key="2">
    <source>
        <dbReference type="EMBL" id="NYJ36123.1"/>
    </source>
</evidence>